<evidence type="ECO:0000256" key="4">
    <source>
        <dbReference type="ARBA" id="ARBA00023136"/>
    </source>
</evidence>
<comment type="subcellular location">
    <subcellularLocation>
        <location evidence="1">Membrane</location>
        <topology evidence="1">Multi-pass membrane protein</topology>
    </subcellularLocation>
</comment>
<evidence type="ECO:0000313" key="7">
    <source>
        <dbReference type="Proteomes" id="UP000749559"/>
    </source>
</evidence>
<sequence>TMYFSLTFVDHVFQSHFCKTIMYFSLYITFPARAPVFNTTELLEINNVFTIDAGDGRTASVQAGMQAAALAMTLVVAIIGGIITGLCICLLSLPAIITANLNIL</sequence>
<accession>A0A8S4PW83</accession>
<keyword evidence="4 5" id="KW-0472">Membrane</keyword>
<evidence type="ECO:0000256" key="5">
    <source>
        <dbReference type="SAM" id="Phobius"/>
    </source>
</evidence>
<dbReference type="GO" id="GO:0016020">
    <property type="term" value="C:membrane"/>
    <property type="evidence" value="ECO:0007669"/>
    <property type="project" value="UniProtKB-SubCell"/>
</dbReference>
<reference evidence="6" key="1">
    <citation type="submission" date="2022-03" db="EMBL/GenBank/DDBJ databases">
        <authorList>
            <person name="Martin C."/>
        </authorList>
    </citation>
    <scope>NUCLEOTIDE SEQUENCE</scope>
</reference>
<dbReference type="InterPro" id="IPR029020">
    <property type="entry name" value="Ammonium/urea_transptr"/>
</dbReference>
<proteinExistence type="predicted"/>
<comment type="caution">
    <text evidence="6">The sequence shown here is derived from an EMBL/GenBank/DDBJ whole genome shotgun (WGS) entry which is preliminary data.</text>
</comment>
<feature type="non-terminal residue" evidence="6">
    <location>
        <position position="1"/>
    </location>
</feature>
<protein>
    <submittedName>
        <fullName evidence="6">Uncharacterized protein</fullName>
    </submittedName>
</protein>
<evidence type="ECO:0000256" key="1">
    <source>
        <dbReference type="ARBA" id="ARBA00004141"/>
    </source>
</evidence>
<dbReference type="Proteomes" id="UP000749559">
    <property type="component" value="Unassembled WGS sequence"/>
</dbReference>
<evidence type="ECO:0000313" key="6">
    <source>
        <dbReference type="EMBL" id="CAH1797863.1"/>
    </source>
</evidence>
<keyword evidence="2 5" id="KW-0812">Transmembrane</keyword>
<feature type="transmembrane region" description="Helical" evidence="5">
    <location>
        <begin position="67"/>
        <end position="97"/>
    </location>
</feature>
<gene>
    <name evidence="6" type="ORF">OFUS_LOCUS22078</name>
</gene>
<organism evidence="6 7">
    <name type="scientific">Owenia fusiformis</name>
    <name type="common">Polychaete worm</name>
    <dbReference type="NCBI Taxonomy" id="6347"/>
    <lineage>
        <taxon>Eukaryota</taxon>
        <taxon>Metazoa</taxon>
        <taxon>Spiralia</taxon>
        <taxon>Lophotrochozoa</taxon>
        <taxon>Annelida</taxon>
        <taxon>Polychaeta</taxon>
        <taxon>Sedentaria</taxon>
        <taxon>Canalipalpata</taxon>
        <taxon>Sabellida</taxon>
        <taxon>Oweniida</taxon>
        <taxon>Oweniidae</taxon>
        <taxon>Owenia</taxon>
    </lineage>
</organism>
<keyword evidence="7" id="KW-1185">Reference proteome</keyword>
<keyword evidence="3 5" id="KW-1133">Transmembrane helix</keyword>
<evidence type="ECO:0000256" key="3">
    <source>
        <dbReference type="ARBA" id="ARBA00022989"/>
    </source>
</evidence>
<name>A0A8S4PW83_OWEFU</name>
<dbReference type="AlphaFoldDB" id="A0A8S4PW83"/>
<dbReference type="Gene3D" id="1.10.3430.10">
    <property type="entry name" value="Ammonium transporter AmtB like domains"/>
    <property type="match status" value="1"/>
</dbReference>
<dbReference type="EMBL" id="CAIIXF020000010">
    <property type="protein sequence ID" value="CAH1797863.1"/>
    <property type="molecule type" value="Genomic_DNA"/>
</dbReference>
<evidence type="ECO:0000256" key="2">
    <source>
        <dbReference type="ARBA" id="ARBA00022692"/>
    </source>
</evidence>